<dbReference type="NCBIfam" id="NF006765">
    <property type="entry name" value="PRK09287.1"/>
    <property type="match status" value="1"/>
</dbReference>
<dbReference type="Gene3D" id="1.20.5.320">
    <property type="entry name" value="6-Phosphogluconate Dehydrogenase, domain 3"/>
    <property type="match status" value="1"/>
</dbReference>
<evidence type="ECO:0000256" key="8">
    <source>
        <dbReference type="ARBA" id="ARBA00022679"/>
    </source>
</evidence>
<dbReference type="SMART" id="SM01350">
    <property type="entry name" value="6PGD"/>
    <property type="match status" value="1"/>
</dbReference>
<keyword evidence="13 17" id="KW-0311">Gluconate utilization</keyword>
<evidence type="ECO:0000259" key="18">
    <source>
        <dbReference type="SMART" id="SM01350"/>
    </source>
</evidence>
<dbReference type="InterPro" id="IPR006113">
    <property type="entry name" value="6PGDH_Gnd/GntZ"/>
</dbReference>
<comment type="similarity">
    <text evidence="4 17">Belongs to the 6-phosphogluconate dehydrogenase family.</text>
</comment>
<dbReference type="PANTHER" id="PTHR11811">
    <property type="entry name" value="6-PHOSPHOGLUCONATE DEHYDROGENASE"/>
    <property type="match status" value="1"/>
</dbReference>
<evidence type="ECO:0000256" key="13">
    <source>
        <dbReference type="ARBA" id="ARBA00023064"/>
    </source>
</evidence>
<dbReference type="InterPro" id="IPR008927">
    <property type="entry name" value="6-PGluconate_DH-like_C_sf"/>
</dbReference>
<name>A0ABW7MSU6_9FLAO</name>
<comment type="subunit">
    <text evidence="6">Homodimer.</text>
</comment>
<dbReference type="InterPro" id="IPR006001">
    <property type="entry name" value="Therm_gnt_kin"/>
</dbReference>
<dbReference type="InterPro" id="IPR006184">
    <property type="entry name" value="6PGdom_BS"/>
</dbReference>
<evidence type="ECO:0000256" key="14">
    <source>
        <dbReference type="ARBA" id="ARBA00023126"/>
    </source>
</evidence>
<dbReference type="CDD" id="cd02021">
    <property type="entry name" value="GntK"/>
    <property type="match status" value="1"/>
</dbReference>
<evidence type="ECO:0000256" key="11">
    <source>
        <dbReference type="ARBA" id="ARBA00022840"/>
    </source>
</evidence>
<evidence type="ECO:0000256" key="9">
    <source>
        <dbReference type="ARBA" id="ARBA00022741"/>
    </source>
</evidence>
<keyword evidence="8" id="KW-0808">Transferase</keyword>
<keyword evidence="10" id="KW-0418">Kinase</keyword>
<dbReference type="EC" id="1.1.1.44" evidence="17"/>
<dbReference type="EMBL" id="JBAWKC010000004">
    <property type="protein sequence ID" value="MFH6769700.1"/>
    <property type="molecule type" value="Genomic_DNA"/>
</dbReference>
<dbReference type="Pfam" id="PF00393">
    <property type="entry name" value="6PGD"/>
    <property type="match status" value="1"/>
</dbReference>
<evidence type="ECO:0000256" key="1">
    <source>
        <dbReference type="ARBA" id="ARBA00002526"/>
    </source>
</evidence>
<keyword evidence="12 17" id="KW-0560">Oxidoreductase</keyword>
<organism evidence="19 20">
    <name type="scientific">Gaetbulibacter aquiaggeris</name>
    <dbReference type="NCBI Taxonomy" id="1735373"/>
    <lineage>
        <taxon>Bacteria</taxon>
        <taxon>Pseudomonadati</taxon>
        <taxon>Bacteroidota</taxon>
        <taxon>Flavobacteriia</taxon>
        <taxon>Flavobacteriales</taxon>
        <taxon>Flavobacteriaceae</taxon>
        <taxon>Gaetbulibacter</taxon>
    </lineage>
</organism>
<dbReference type="GO" id="GO:0004616">
    <property type="term" value="F:phosphogluconate dehydrogenase (decarboxylating) activity"/>
    <property type="evidence" value="ECO:0007669"/>
    <property type="project" value="UniProtKB-EC"/>
</dbReference>
<evidence type="ECO:0000313" key="19">
    <source>
        <dbReference type="EMBL" id="MFH6769700.1"/>
    </source>
</evidence>
<dbReference type="Pfam" id="PF03446">
    <property type="entry name" value="NAD_binding_2"/>
    <property type="match status" value="1"/>
</dbReference>
<dbReference type="Gene3D" id="1.10.1040.10">
    <property type="entry name" value="N-(1-d-carboxylethyl)-l-norvaline Dehydrogenase, domain 2"/>
    <property type="match status" value="1"/>
</dbReference>
<evidence type="ECO:0000256" key="4">
    <source>
        <dbReference type="ARBA" id="ARBA00008419"/>
    </source>
</evidence>
<evidence type="ECO:0000256" key="12">
    <source>
        <dbReference type="ARBA" id="ARBA00023002"/>
    </source>
</evidence>
<dbReference type="PRINTS" id="PR00076">
    <property type="entry name" value="6PGDHDRGNASE"/>
</dbReference>
<keyword evidence="20" id="KW-1185">Reference proteome</keyword>
<reference evidence="19 20" key="1">
    <citation type="submission" date="2024-02" db="EMBL/GenBank/DDBJ databases">
        <title>A Gaetbulibacter species isolated from tidal flats and genomic insights of their niches.</title>
        <authorList>
            <person name="Ye Y."/>
        </authorList>
    </citation>
    <scope>NUCLEOTIDE SEQUENCE [LARGE SCALE GENOMIC DNA]</scope>
    <source>
        <strain evidence="19 20">KEM-8</strain>
    </source>
</reference>
<dbReference type="InterPro" id="IPR031322">
    <property type="entry name" value="Shikimate/glucono_kinase"/>
</dbReference>
<keyword evidence="11" id="KW-0067">ATP-binding</keyword>
<keyword evidence="9" id="KW-0547">Nucleotide-binding</keyword>
<protein>
    <recommendedName>
        <fullName evidence="7 17">6-phosphogluconate dehydrogenase, decarboxylating</fullName>
        <ecNumber evidence="17">1.1.1.44</ecNumber>
    </recommendedName>
</protein>
<comment type="catalytic activity">
    <reaction evidence="16 17">
        <text>6-phospho-D-gluconate + NADP(+) = D-ribulose 5-phosphate + CO2 + NADPH</text>
        <dbReference type="Rhea" id="RHEA:10116"/>
        <dbReference type="ChEBI" id="CHEBI:16526"/>
        <dbReference type="ChEBI" id="CHEBI:57783"/>
        <dbReference type="ChEBI" id="CHEBI:58121"/>
        <dbReference type="ChEBI" id="CHEBI:58349"/>
        <dbReference type="ChEBI" id="CHEBI:58759"/>
        <dbReference type="EC" id="1.1.1.44"/>
    </reaction>
</comment>
<evidence type="ECO:0000256" key="7">
    <source>
        <dbReference type="ARBA" id="ARBA00018193"/>
    </source>
</evidence>
<keyword evidence="17" id="KW-0521">NADP</keyword>
<dbReference type="Proteomes" id="UP001610104">
    <property type="component" value="Unassembled WGS sequence"/>
</dbReference>
<dbReference type="NCBIfam" id="TIGR00873">
    <property type="entry name" value="gnd"/>
    <property type="match status" value="1"/>
</dbReference>
<dbReference type="Pfam" id="PF01202">
    <property type="entry name" value="SKI"/>
    <property type="match status" value="1"/>
</dbReference>
<dbReference type="NCBIfam" id="TIGR01313">
    <property type="entry name" value="therm_gnt_kin"/>
    <property type="match status" value="1"/>
</dbReference>
<dbReference type="RefSeq" id="WP_395438921.1">
    <property type="nucleotide sequence ID" value="NZ_JBAWKC010000004.1"/>
</dbReference>
<dbReference type="PROSITE" id="PS00461">
    <property type="entry name" value="6PGD"/>
    <property type="match status" value="1"/>
</dbReference>
<evidence type="ECO:0000313" key="20">
    <source>
        <dbReference type="Proteomes" id="UP001610104"/>
    </source>
</evidence>
<gene>
    <name evidence="19" type="primary">gndA</name>
    <name evidence="19" type="ORF">V8G56_13185</name>
</gene>
<comment type="caution">
    <text evidence="19">The sequence shown here is derived from an EMBL/GenBank/DDBJ whole genome shotgun (WGS) entry which is preliminary data.</text>
</comment>
<dbReference type="InterPro" id="IPR013328">
    <property type="entry name" value="6PGD_dom2"/>
</dbReference>
<dbReference type="SUPFAM" id="SSF51735">
    <property type="entry name" value="NAD(P)-binding Rossmann-fold domains"/>
    <property type="match status" value="1"/>
</dbReference>
<dbReference type="Gene3D" id="3.40.50.300">
    <property type="entry name" value="P-loop containing nucleotide triphosphate hydrolases"/>
    <property type="match status" value="1"/>
</dbReference>
<evidence type="ECO:0000256" key="17">
    <source>
        <dbReference type="RuleBase" id="RU000485"/>
    </source>
</evidence>
<evidence type="ECO:0000256" key="5">
    <source>
        <dbReference type="ARBA" id="ARBA00008420"/>
    </source>
</evidence>
<evidence type="ECO:0000256" key="10">
    <source>
        <dbReference type="ARBA" id="ARBA00022777"/>
    </source>
</evidence>
<evidence type="ECO:0000256" key="15">
    <source>
        <dbReference type="ARBA" id="ARBA00048090"/>
    </source>
</evidence>
<comment type="pathway">
    <text evidence="2">Carbohydrate acid metabolism.</text>
</comment>
<sequence>MIIILMGVSGCGKTTIGKQLALEQGLPFFDADDFHPKANIEKMKNNLALNDSDRLPWLNTLAEKIHEWENNEGAVLACSALKESYRAILASKQSNILWVFLSGTLELISNRLKKRRNHYMKSALLQSQFDTLEVPNYGLHVNIENSIDDIIKGINSKLKHMNQSVFGVIGLGVMGKSLSLNIAEKGFDISVYNRAEYGEELVVSNFLKDNHAFKNILGFTDLQPFVASLATPRKILIIIKAGKAIDTVIDQLIPFLSKGDIIIDGGNSHYTDTAKRSDYLAGKELYFVGCGISGGEEGARKGPSMMPGGSWESYQSIAPILEAISAKDTTGKPCCTYIGPDGAGHFVKMVHNGIEYAEMQLLAEVYAIMRLSMNNEKIAQILSDWKSTDLSSYLLEITIDILQKKEGNQYVLDSILDTAGNKGTGSWSSKAAFDLGSVNTMMSSAVFARYLSAFKQKRETLSALLKKDKKEIEELNIKALEKAYRFAKIINHHQGFELMRLASKDYKWQLNLSEIARIWTNGCIIRSHFMEESVDTFKSYENYFEDQTIFQSLMSSESSITECISYSLKYRIPIDVFWAAYNYWISITTENLSANLIQAQRDYFGAHTYQRKNDSFLSFYHTNWLEK</sequence>
<comment type="catalytic activity">
    <reaction evidence="15">
        <text>D-gluconate + ATP = 6-phospho-D-gluconate + ADP + H(+)</text>
        <dbReference type="Rhea" id="RHEA:19433"/>
        <dbReference type="ChEBI" id="CHEBI:15378"/>
        <dbReference type="ChEBI" id="CHEBI:18391"/>
        <dbReference type="ChEBI" id="CHEBI:30616"/>
        <dbReference type="ChEBI" id="CHEBI:58759"/>
        <dbReference type="ChEBI" id="CHEBI:456216"/>
        <dbReference type="EC" id="2.7.1.12"/>
    </reaction>
</comment>
<evidence type="ECO:0000256" key="16">
    <source>
        <dbReference type="ARBA" id="ARBA00048640"/>
    </source>
</evidence>
<comment type="pathway">
    <text evidence="3 17">Carbohydrate degradation; pentose phosphate pathway; D-ribulose 5-phosphate from D-glucose 6-phosphate (oxidative stage): step 3/3.</text>
</comment>
<comment type="function">
    <text evidence="1">Catalyzes the oxidative decarboxylation of 6-phosphogluconate to ribulose 5-phosphate and CO(2), with concomitant reduction of NADP to NADPH.</text>
</comment>
<dbReference type="InterPro" id="IPR027417">
    <property type="entry name" value="P-loop_NTPase"/>
</dbReference>
<feature type="domain" description="6-phosphogluconate dehydrogenase C-terminal" evidence="18">
    <location>
        <begin position="344"/>
        <end position="625"/>
    </location>
</feature>
<evidence type="ECO:0000256" key="6">
    <source>
        <dbReference type="ARBA" id="ARBA00011738"/>
    </source>
</evidence>
<keyword evidence="14 17" id="KW-0570">Pentose shunt</keyword>
<dbReference type="InterPro" id="IPR006115">
    <property type="entry name" value="6PGDH_NADP-bd"/>
</dbReference>
<dbReference type="InterPro" id="IPR036291">
    <property type="entry name" value="NAD(P)-bd_dom_sf"/>
</dbReference>
<proteinExistence type="inferred from homology"/>
<dbReference type="SUPFAM" id="SSF52540">
    <property type="entry name" value="P-loop containing nucleoside triphosphate hydrolases"/>
    <property type="match status" value="1"/>
</dbReference>
<comment type="similarity">
    <text evidence="5">Belongs to the gluconokinase GntK/GntV family.</text>
</comment>
<dbReference type="InterPro" id="IPR006183">
    <property type="entry name" value="Pgluconate_DH"/>
</dbReference>
<dbReference type="InterPro" id="IPR006114">
    <property type="entry name" value="6PGDH_C"/>
</dbReference>
<accession>A0ABW7MSU6</accession>
<dbReference type="Gene3D" id="3.40.50.720">
    <property type="entry name" value="NAD(P)-binding Rossmann-like Domain"/>
    <property type="match status" value="1"/>
</dbReference>
<evidence type="ECO:0000256" key="3">
    <source>
        <dbReference type="ARBA" id="ARBA00004874"/>
    </source>
</evidence>
<dbReference type="SUPFAM" id="SSF48179">
    <property type="entry name" value="6-phosphogluconate dehydrogenase C-terminal domain-like"/>
    <property type="match status" value="1"/>
</dbReference>
<evidence type="ECO:0000256" key="2">
    <source>
        <dbReference type="ARBA" id="ARBA00004761"/>
    </source>
</evidence>